<gene>
    <name evidence="2" type="ORF">P167DRAFT_537282</name>
</gene>
<reference evidence="2 3" key="1">
    <citation type="journal article" date="2018" name="Nat. Ecol. Evol.">
        <title>Pezizomycetes genomes reveal the molecular basis of ectomycorrhizal truffle lifestyle.</title>
        <authorList>
            <person name="Murat C."/>
            <person name="Payen T."/>
            <person name="Noel B."/>
            <person name="Kuo A."/>
            <person name="Morin E."/>
            <person name="Chen J."/>
            <person name="Kohler A."/>
            <person name="Krizsan K."/>
            <person name="Balestrini R."/>
            <person name="Da Silva C."/>
            <person name="Montanini B."/>
            <person name="Hainaut M."/>
            <person name="Levati E."/>
            <person name="Barry K.W."/>
            <person name="Belfiori B."/>
            <person name="Cichocki N."/>
            <person name="Clum A."/>
            <person name="Dockter R.B."/>
            <person name="Fauchery L."/>
            <person name="Guy J."/>
            <person name="Iotti M."/>
            <person name="Le Tacon F."/>
            <person name="Lindquist E.A."/>
            <person name="Lipzen A."/>
            <person name="Malagnac F."/>
            <person name="Mello A."/>
            <person name="Molinier V."/>
            <person name="Miyauchi S."/>
            <person name="Poulain J."/>
            <person name="Riccioni C."/>
            <person name="Rubini A."/>
            <person name="Sitrit Y."/>
            <person name="Splivallo R."/>
            <person name="Traeger S."/>
            <person name="Wang M."/>
            <person name="Zifcakova L."/>
            <person name="Wipf D."/>
            <person name="Zambonelli A."/>
            <person name="Paolocci F."/>
            <person name="Nowrousian M."/>
            <person name="Ottonello S."/>
            <person name="Baldrian P."/>
            <person name="Spatafora J.W."/>
            <person name="Henrissat B."/>
            <person name="Nagy L.G."/>
            <person name="Aury J.M."/>
            <person name="Wincker P."/>
            <person name="Grigoriev I.V."/>
            <person name="Bonfante P."/>
            <person name="Martin F.M."/>
        </authorList>
    </citation>
    <scope>NUCLEOTIDE SEQUENCE [LARGE SCALE GENOMIC DNA]</scope>
    <source>
        <strain evidence="2 3">CCBAS932</strain>
    </source>
</reference>
<protein>
    <recommendedName>
        <fullName evidence="4">Protein kinase domain-containing protein</fullName>
    </recommendedName>
</protein>
<feature type="region of interest" description="Disordered" evidence="1">
    <location>
        <begin position="45"/>
        <end position="64"/>
    </location>
</feature>
<accession>A0A3N4KN48</accession>
<feature type="compositionally biased region" description="Low complexity" evidence="1">
    <location>
        <begin position="330"/>
        <end position="355"/>
    </location>
</feature>
<evidence type="ECO:0000313" key="3">
    <source>
        <dbReference type="Proteomes" id="UP000277580"/>
    </source>
</evidence>
<dbReference type="OrthoDB" id="4332097at2759"/>
<dbReference type="EMBL" id="ML119140">
    <property type="protein sequence ID" value="RPB10762.1"/>
    <property type="molecule type" value="Genomic_DNA"/>
</dbReference>
<name>A0A3N4KN48_9PEZI</name>
<dbReference type="STRING" id="1392247.A0A3N4KN48"/>
<sequence>MYVYTGTLSYLDYARNELFILIFPRSFISGDPALAFWHWTVSGSGKRNQPTSLRGRIDSVTPSPSSDTTTVRLFQTSFYRLTLLLPHPHPHPSATLLMTFSNQDDSSSADAQVLNLRYVDNDALDLCRVYVGTLSYFEYALSTPIVFVLPRGKWEKGEKIGVYWQWTVDAAGTRKVVSNNQGSVDWSVEEGGGERRVGFLGELYYSFVGEVRGEGEEGERMSFTMWNRSRTDKGSVLGRLLYAGAKLELPAPLMSTSFTPASSFSSTPASTPTPASIPASTATLTSPSTSTSTIASTSTFPSTSTSTSTSASISTHPLSAVEPFHLTTTFHPHSVTHPSPTHPPSLSHPSTPQHSQAGTWTDTRPIGSGGFGVVTLQTCSDRGGQLRAVKKLPLGMRGVDYHRELRSLATLSDVFTKSFFFLSTFSFSFSFSL</sequence>
<organism evidence="2 3">
    <name type="scientific">Morchella conica CCBAS932</name>
    <dbReference type="NCBI Taxonomy" id="1392247"/>
    <lineage>
        <taxon>Eukaryota</taxon>
        <taxon>Fungi</taxon>
        <taxon>Dikarya</taxon>
        <taxon>Ascomycota</taxon>
        <taxon>Pezizomycotina</taxon>
        <taxon>Pezizomycetes</taxon>
        <taxon>Pezizales</taxon>
        <taxon>Morchellaceae</taxon>
        <taxon>Morchella</taxon>
    </lineage>
</organism>
<dbReference type="AlphaFoldDB" id="A0A3N4KN48"/>
<proteinExistence type="predicted"/>
<dbReference type="InterPro" id="IPR011009">
    <property type="entry name" value="Kinase-like_dom_sf"/>
</dbReference>
<feature type="region of interest" description="Disordered" evidence="1">
    <location>
        <begin position="260"/>
        <end position="314"/>
    </location>
</feature>
<evidence type="ECO:0000313" key="2">
    <source>
        <dbReference type="EMBL" id="RPB10762.1"/>
    </source>
</evidence>
<dbReference type="InParanoid" id="A0A3N4KN48"/>
<dbReference type="SUPFAM" id="SSF56112">
    <property type="entry name" value="Protein kinase-like (PK-like)"/>
    <property type="match status" value="1"/>
</dbReference>
<evidence type="ECO:0008006" key="4">
    <source>
        <dbReference type="Google" id="ProtNLM"/>
    </source>
</evidence>
<feature type="region of interest" description="Disordered" evidence="1">
    <location>
        <begin position="330"/>
        <end position="364"/>
    </location>
</feature>
<keyword evidence="3" id="KW-1185">Reference proteome</keyword>
<dbReference type="Proteomes" id="UP000277580">
    <property type="component" value="Unassembled WGS sequence"/>
</dbReference>
<evidence type="ECO:0000256" key="1">
    <source>
        <dbReference type="SAM" id="MobiDB-lite"/>
    </source>
</evidence>